<dbReference type="EMBL" id="CP120678">
    <property type="protein sequence ID" value="WIW71690.1"/>
    <property type="molecule type" value="Genomic_DNA"/>
</dbReference>
<keyword evidence="1" id="KW-1133">Transmembrane helix</keyword>
<keyword evidence="3" id="KW-1185">Reference proteome</keyword>
<reference evidence="2" key="1">
    <citation type="submission" date="2023-03" db="EMBL/GenBank/DDBJ databases">
        <title>Selenobaculum gbiensis gen. nov. sp. nov., a new bacterium isolated from the gut microbiota of IBD patient.</title>
        <authorList>
            <person name="Yeo S."/>
            <person name="Park H."/>
            <person name="Huh C.S."/>
        </authorList>
    </citation>
    <scope>NUCLEOTIDE SEQUENCE</scope>
    <source>
        <strain evidence="2">ICN-92133</strain>
    </source>
</reference>
<evidence type="ECO:0000313" key="3">
    <source>
        <dbReference type="Proteomes" id="UP001243623"/>
    </source>
</evidence>
<gene>
    <name evidence="2" type="primary">spoIIIAF</name>
    <name evidence="2" type="ORF">P3F81_05150</name>
</gene>
<protein>
    <submittedName>
        <fullName evidence="2">Stage III sporulation protein AF</fullName>
    </submittedName>
</protein>
<keyword evidence="1" id="KW-0812">Transmembrane</keyword>
<dbReference type="RefSeq" id="WP_147670728.1">
    <property type="nucleotide sequence ID" value="NZ_CP120678.1"/>
</dbReference>
<keyword evidence="1" id="KW-0472">Membrane</keyword>
<evidence type="ECO:0000313" key="2">
    <source>
        <dbReference type="EMBL" id="WIW71690.1"/>
    </source>
</evidence>
<dbReference type="AlphaFoldDB" id="A0A9Y2EUE7"/>
<organism evidence="2 3">
    <name type="scientific">Selenobaculum gibii</name>
    <dbReference type="NCBI Taxonomy" id="3054208"/>
    <lineage>
        <taxon>Bacteria</taxon>
        <taxon>Bacillati</taxon>
        <taxon>Bacillota</taxon>
        <taxon>Negativicutes</taxon>
        <taxon>Selenomonadales</taxon>
        <taxon>Selenomonadaceae</taxon>
        <taxon>Selenobaculum</taxon>
    </lineage>
</organism>
<name>A0A9Y2EUE7_9FIRM</name>
<feature type="transmembrane region" description="Helical" evidence="1">
    <location>
        <begin position="34"/>
        <end position="55"/>
    </location>
</feature>
<dbReference type="InterPro" id="IPR014245">
    <property type="entry name" value="Spore_III_AF"/>
</dbReference>
<feature type="transmembrane region" description="Helical" evidence="1">
    <location>
        <begin position="12"/>
        <end position="28"/>
    </location>
</feature>
<dbReference type="Proteomes" id="UP001243623">
    <property type="component" value="Chromosome"/>
</dbReference>
<dbReference type="KEGG" id="sgbi:P3F81_05150"/>
<sequence>MIQAISEWAKNLIFLVVFATFLEMLLPSSQMQKFLRVIVGLLIMMAILNPIVNLFEDIESGQDIPVFKQDNFSAKYEIRQDEHMYIKIYEKELARQIKSTIKSLEGIQNVDVIVHADKNVKQGKVESVEIMIQQQGKGLNIKPIHIRMQENNEIGKLDEKTEKKVLHTVSELYQIPLEIIKIQVM</sequence>
<accession>A0A9Y2EUE7</accession>
<evidence type="ECO:0000256" key="1">
    <source>
        <dbReference type="SAM" id="Phobius"/>
    </source>
</evidence>
<dbReference type="Pfam" id="PF09581">
    <property type="entry name" value="Spore_III_AF"/>
    <property type="match status" value="1"/>
</dbReference>
<proteinExistence type="predicted"/>
<dbReference type="NCBIfam" id="TIGR02896">
    <property type="entry name" value="spore_III_AF"/>
    <property type="match status" value="1"/>
</dbReference>